<dbReference type="Proteomes" id="UP000474565">
    <property type="component" value="Unassembled WGS sequence"/>
</dbReference>
<proteinExistence type="predicted"/>
<reference evidence="2 3" key="1">
    <citation type="submission" date="2019-12" db="EMBL/GenBank/DDBJ databases">
        <title>Novel species isolated from a subtropical stream in China.</title>
        <authorList>
            <person name="Lu H."/>
        </authorList>
    </citation>
    <scope>NUCLEOTIDE SEQUENCE [LARGE SCALE GENOMIC DNA]</scope>
    <source>
        <strain evidence="2 3">FT50W</strain>
    </source>
</reference>
<accession>A0A6L8MSY7</accession>
<sequence length="64" mass="6788">MENKQSKSSSTSGWRNAGLLSLAALFATYVTHIVMADEERAGLAPPGQRLDGMAPRGVDRAPAM</sequence>
<comment type="caution">
    <text evidence="2">The sequence shown here is derived from an EMBL/GenBank/DDBJ whole genome shotgun (WGS) entry which is preliminary data.</text>
</comment>
<evidence type="ECO:0000313" key="2">
    <source>
        <dbReference type="EMBL" id="MYM85175.1"/>
    </source>
</evidence>
<evidence type="ECO:0000256" key="1">
    <source>
        <dbReference type="SAM" id="MobiDB-lite"/>
    </source>
</evidence>
<dbReference type="EMBL" id="WWCP01000051">
    <property type="protein sequence ID" value="MYM85175.1"/>
    <property type="molecule type" value="Genomic_DNA"/>
</dbReference>
<organism evidence="2 3">
    <name type="scientific">Duganella lactea</name>
    <dbReference type="NCBI Taxonomy" id="2692173"/>
    <lineage>
        <taxon>Bacteria</taxon>
        <taxon>Pseudomonadati</taxon>
        <taxon>Pseudomonadota</taxon>
        <taxon>Betaproteobacteria</taxon>
        <taxon>Burkholderiales</taxon>
        <taxon>Oxalobacteraceae</taxon>
        <taxon>Telluria group</taxon>
        <taxon>Duganella</taxon>
    </lineage>
</organism>
<evidence type="ECO:0000313" key="3">
    <source>
        <dbReference type="Proteomes" id="UP000474565"/>
    </source>
</evidence>
<protein>
    <submittedName>
        <fullName evidence="2">Uncharacterized protein</fullName>
    </submittedName>
</protein>
<feature type="region of interest" description="Disordered" evidence="1">
    <location>
        <begin position="40"/>
        <end position="64"/>
    </location>
</feature>
<dbReference type="RefSeq" id="WP_161021520.1">
    <property type="nucleotide sequence ID" value="NZ_WWCP01000051.1"/>
</dbReference>
<gene>
    <name evidence="2" type="ORF">GTP44_24935</name>
</gene>
<name>A0A6L8MSY7_9BURK</name>
<dbReference type="AlphaFoldDB" id="A0A6L8MSY7"/>